<dbReference type="Pfam" id="PF11901">
    <property type="entry name" value="DM9"/>
    <property type="match status" value="1"/>
</dbReference>
<dbReference type="AlphaFoldDB" id="A0A8S1DPX3"/>
<dbReference type="OrthoDB" id="2142040at2759"/>
<protein>
    <submittedName>
        <fullName evidence="1">Uncharacterized protein</fullName>
    </submittedName>
</protein>
<proteinExistence type="predicted"/>
<keyword evidence="2" id="KW-1185">Reference proteome</keyword>
<dbReference type="EMBL" id="CADEPI010000337">
    <property type="protein sequence ID" value="CAB3384125.1"/>
    <property type="molecule type" value="Genomic_DNA"/>
</dbReference>
<dbReference type="PANTHER" id="PTHR31649:SF1">
    <property type="entry name" value="FARNESOIC ACID O-METHYL TRANSFERASE DOMAIN-CONTAINING PROTEIN"/>
    <property type="match status" value="1"/>
</dbReference>
<sequence length="144" mass="16575">MATATWFFVREEMVLTIEDLNAKHFIDGEPFMVARAWHEQNLLPGHLKLEEHAAYFSYQGQSVRKREFQVLLGGKLEWRFHSQGEPLPANALQAGRTCRHEPLFVGRIEVDGIKLNGHVQRDVCYVVVDGQVIEKKSFEILTVK</sequence>
<gene>
    <name evidence="1" type="ORF">CLODIP_2_CD05874</name>
</gene>
<dbReference type="InterPro" id="IPR006616">
    <property type="entry name" value="DM9_repeat"/>
</dbReference>
<name>A0A8S1DPX3_9INSE</name>
<dbReference type="Proteomes" id="UP000494165">
    <property type="component" value="Unassembled WGS sequence"/>
</dbReference>
<comment type="caution">
    <text evidence="1">The sequence shown here is derived from an EMBL/GenBank/DDBJ whole genome shotgun (WGS) entry which is preliminary data.</text>
</comment>
<organism evidence="1 2">
    <name type="scientific">Cloeon dipterum</name>
    <dbReference type="NCBI Taxonomy" id="197152"/>
    <lineage>
        <taxon>Eukaryota</taxon>
        <taxon>Metazoa</taxon>
        <taxon>Ecdysozoa</taxon>
        <taxon>Arthropoda</taxon>
        <taxon>Hexapoda</taxon>
        <taxon>Insecta</taxon>
        <taxon>Pterygota</taxon>
        <taxon>Palaeoptera</taxon>
        <taxon>Ephemeroptera</taxon>
        <taxon>Pisciforma</taxon>
        <taxon>Baetidae</taxon>
        <taxon>Cloeon</taxon>
    </lineage>
</organism>
<dbReference type="PANTHER" id="PTHR31649">
    <property type="entry name" value="AGAP009604-PA"/>
    <property type="match status" value="1"/>
</dbReference>
<evidence type="ECO:0000313" key="1">
    <source>
        <dbReference type="EMBL" id="CAB3384125.1"/>
    </source>
</evidence>
<reference evidence="1 2" key="1">
    <citation type="submission" date="2020-04" db="EMBL/GenBank/DDBJ databases">
        <authorList>
            <person name="Alioto T."/>
            <person name="Alioto T."/>
            <person name="Gomez Garrido J."/>
        </authorList>
    </citation>
    <scope>NUCLEOTIDE SEQUENCE [LARGE SCALE GENOMIC DNA]</scope>
</reference>
<accession>A0A8S1DPX3</accession>
<evidence type="ECO:0000313" key="2">
    <source>
        <dbReference type="Proteomes" id="UP000494165"/>
    </source>
</evidence>
<dbReference type="SMART" id="SM00696">
    <property type="entry name" value="DM9"/>
    <property type="match status" value="2"/>
</dbReference>